<dbReference type="CDD" id="cd07771">
    <property type="entry name" value="ASKHA_NBD_FGGY_RhaB-like"/>
    <property type="match status" value="1"/>
</dbReference>
<dbReference type="AlphaFoldDB" id="A0A0R1J0T2"/>
<dbReference type="EMBL" id="AZDG01000009">
    <property type="protein sequence ID" value="KRK64683.1"/>
    <property type="molecule type" value="Genomic_DNA"/>
</dbReference>
<evidence type="ECO:0000256" key="4">
    <source>
        <dbReference type="ARBA" id="ARBA00022777"/>
    </source>
</evidence>
<dbReference type="PATRIC" id="fig|1423811.3.peg.2135"/>
<keyword evidence="4 10" id="KW-0418">Kinase</keyword>
<dbReference type="GO" id="GO:0005524">
    <property type="term" value="F:ATP binding"/>
    <property type="evidence" value="ECO:0007669"/>
    <property type="project" value="UniProtKB-KW"/>
</dbReference>
<gene>
    <name evidence="10" type="ORF">FC72_GL002091</name>
</gene>
<dbReference type="Pfam" id="PF02782">
    <property type="entry name" value="FGGY_C"/>
    <property type="match status" value="1"/>
</dbReference>
<keyword evidence="5" id="KW-0067">ATP-binding</keyword>
<comment type="caution">
    <text evidence="10">The sequence shown here is derived from an EMBL/GenBank/DDBJ whole genome shotgun (WGS) entry which is preliminary data.</text>
</comment>
<dbReference type="InterPro" id="IPR013449">
    <property type="entry name" value="Rhamnulokinase"/>
</dbReference>
<dbReference type="InterPro" id="IPR043129">
    <property type="entry name" value="ATPase_NBD"/>
</dbReference>
<reference evidence="10 11" key="1">
    <citation type="journal article" date="2015" name="Genome Announc.">
        <title>Expanding the biotechnology potential of lactobacilli through comparative genomics of 213 strains and associated genera.</title>
        <authorList>
            <person name="Sun Z."/>
            <person name="Harris H.M."/>
            <person name="McCann A."/>
            <person name="Guo C."/>
            <person name="Argimon S."/>
            <person name="Zhang W."/>
            <person name="Yang X."/>
            <person name="Jeffery I.B."/>
            <person name="Cooney J.C."/>
            <person name="Kagawa T.F."/>
            <person name="Liu W."/>
            <person name="Song Y."/>
            <person name="Salvetti E."/>
            <person name="Wrobel A."/>
            <person name="Rasinkangas P."/>
            <person name="Parkhill J."/>
            <person name="Rea M.C."/>
            <person name="O'Sullivan O."/>
            <person name="Ritari J."/>
            <person name="Douillard F.P."/>
            <person name="Paul Ross R."/>
            <person name="Yang R."/>
            <person name="Briner A.E."/>
            <person name="Felis G.E."/>
            <person name="de Vos W.M."/>
            <person name="Barrangou R."/>
            <person name="Klaenhammer T.R."/>
            <person name="Caufield P.W."/>
            <person name="Cui Y."/>
            <person name="Zhang H."/>
            <person name="O'Toole P.W."/>
        </authorList>
    </citation>
    <scope>NUCLEOTIDE SEQUENCE [LARGE SCALE GENOMIC DNA]</scope>
    <source>
        <strain evidence="10 11">DSM 20183</strain>
    </source>
</reference>
<evidence type="ECO:0000256" key="7">
    <source>
        <dbReference type="ARBA" id="ARBA00023308"/>
    </source>
</evidence>
<evidence type="ECO:0000256" key="6">
    <source>
        <dbReference type="ARBA" id="ARBA00023157"/>
    </source>
</evidence>
<evidence type="ECO:0000313" key="10">
    <source>
        <dbReference type="EMBL" id="KRK64683.1"/>
    </source>
</evidence>
<dbReference type="GO" id="GO:0019301">
    <property type="term" value="P:rhamnose catabolic process"/>
    <property type="evidence" value="ECO:0007669"/>
    <property type="project" value="InterPro"/>
</dbReference>
<dbReference type="RefSeq" id="WP_235805151.1">
    <property type="nucleotide sequence ID" value="NZ_AZDG01000009.1"/>
</dbReference>
<proteinExistence type="inferred from homology"/>
<evidence type="ECO:0000256" key="2">
    <source>
        <dbReference type="ARBA" id="ARBA00022679"/>
    </source>
</evidence>
<sequence>MKRNVIAVDLGASSGRIISASLKDGKMELKEQFRFSNQPIELTDSLYWDYLKIFQEIKYGLMIAQRDLKKIDSLSVDTWGVDYGLVGHDGKMLLTPHSYRDTRTEEFENKLYEKLTPKELFALTGVQPNLINSNFQLFADMNLHPYLKDEVANIMFMPNLVEYFFSGVKSNEFTIASTSGLLDGVSRELSDDIFNRLGFKKEWFGDIQRGGHVLGNVLPDISKEVHLDSDIKVIDGIGHDTGAAVYSLPISSQEAKNVAFISCGTWSIVGQQTDKPVVTEQAFEAGLTNEGCFDGGNRLLQNITGLWIVQELQKEWSFEGEMVEFSKMVDEAESAEYIGSYIDPNDPLFATPSNMEEKIIQFLKETDQKLPSSRGELLQIVFESLALSYRDTINNLESITNEEIKRIYMFGGGIKNRLLVQLTANFCKKEIQTGPTEASVTGNVLAQYKALGYFKDDSERLSIVKSSFDTRIITPQAMDSDELNSRIDGFTKILKKEIVS</sequence>
<dbReference type="GO" id="GO:0008993">
    <property type="term" value="F:rhamnulokinase activity"/>
    <property type="evidence" value="ECO:0007669"/>
    <property type="project" value="InterPro"/>
</dbReference>
<dbReference type="Proteomes" id="UP000050929">
    <property type="component" value="Unassembled WGS sequence"/>
</dbReference>
<dbReference type="STRING" id="1423811.FC72_GL002091"/>
<dbReference type="SUPFAM" id="SSF53067">
    <property type="entry name" value="Actin-like ATPase domain"/>
    <property type="match status" value="2"/>
</dbReference>
<keyword evidence="6" id="KW-1015">Disulfide bond</keyword>
<keyword evidence="3" id="KW-0547">Nucleotide-binding</keyword>
<comment type="similarity">
    <text evidence="1">Belongs to the FGGY kinase family.</text>
</comment>
<organism evidence="10 11">
    <name type="scientific">Companilactobacillus tucceti DSM 20183</name>
    <dbReference type="NCBI Taxonomy" id="1423811"/>
    <lineage>
        <taxon>Bacteria</taxon>
        <taxon>Bacillati</taxon>
        <taxon>Bacillota</taxon>
        <taxon>Bacilli</taxon>
        <taxon>Lactobacillales</taxon>
        <taxon>Lactobacillaceae</taxon>
        <taxon>Companilactobacillus</taxon>
    </lineage>
</organism>
<dbReference type="PANTHER" id="PTHR10196">
    <property type="entry name" value="SUGAR KINASE"/>
    <property type="match status" value="1"/>
</dbReference>
<dbReference type="InterPro" id="IPR018484">
    <property type="entry name" value="FGGY_N"/>
</dbReference>
<dbReference type="GO" id="GO:0005829">
    <property type="term" value="C:cytosol"/>
    <property type="evidence" value="ECO:0007669"/>
    <property type="project" value="TreeGrafter"/>
</dbReference>
<dbReference type="InterPro" id="IPR018485">
    <property type="entry name" value="FGGY_C"/>
</dbReference>
<dbReference type="Gene3D" id="3.30.420.40">
    <property type="match status" value="2"/>
</dbReference>
<name>A0A0R1J0T2_9LACO</name>
<feature type="domain" description="Carbohydrate kinase FGGY C-terminal" evidence="9">
    <location>
        <begin position="260"/>
        <end position="450"/>
    </location>
</feature>
<dbReference type="Pfam" id="PF00370">
    <property type="entry name" value="FGGY_N"/>
    <property type="match status" value="1"/>
</dbReference>
<evidence type="ECO:0000259" key="8">
    <source>
        <dbReference type="Pfam" id="PF00370"/>
    </source>
</evidence>
<dbReference type="GO" id="GO:0006071">
    <property type="term" value="P:glycerol metabolic process"/>
    <property type="evidence" value="ECO:0007669"/>
    <property type="project" value="TreeGrafter"/>
</dbReference>
<evidence type="ECO:0000256" key="1">
    <source>
        <dbReference type="ARBA" id="ARBA00009156"/>
    </source>
</evidence>
<dbReference type="PANTHER" id="PTHR10196:SF93">
    <property type="entry name" value="L-RHAMNULOKINASE"/>
    <property type="match status" value="1"/>
</dbReference>
<evidence type="ECO:0000313" key="11">
    <source>
        <dbReference type="Proteomes" id="UP000050929"/>
    </source>
</evidence>
<evidence type="ECO:0000256" key="3">
    <source>
        <dbReference type="ARBA" id="ARBA00022741"/>
    </source>
</evidence>
<protein>
    <submittedName>
        <fullName evidence="10">Carbohydrate kinase FGGY</fullName>
    </submittedName>
</protein>
<keyword evidence="11" id="KW-1185">Reference proteome</keyword>
<keyword evidence="2" id="KW-0808">Transferase</keyword>
<evidence type="ECO:0000259" key="9">
    <source>
        <dbReference type="Pfam" id="PF02782"/>
    </source>
</evidence>
<evidence type="ECO:0000256" key="5">
    <source>
        <dbReference type="ARBA" id="ARBA00022840"/>
    </source>
</evidence>
<feature type="domain" description="Carbohydrate kinase FGGY N-terminal" evidence="8">
    <location>
        <begin position="5"/>
        <end position="245"/>
    </location>
</feature>
<keyword evidence="7" id="KW-0684">Rhamnose metabolism</keyword>
<accession>A0A0R1J0T2</accession>
<dbReference type="GO" id="GO:0004370">
    <property type="term" value="F:glycerol kinase activity"/>
    <property type="evidence" value="ECO:0007669"/>
    <property type="project" value="TreeGrafter"/>
</dbReference>